<sequence length="262" mass="28852">MKIHILLASLIFAIATPMLHAAQPAIIQQADSAYTADNYMEAATLYQTAIDSLGTSTDLYYNLGNAMYRMGKPGQAVVAYERALRLDPTNADARTNLEFVNSRLIDRPAERGTLIGNMLDTASLTLHSNSWAWIAFGGFLVFLGAIALYMFCPSVIWRKIGFFGGFIVLILAVISGFLSARNAALCQATDKAVIIVPSTILSTSPRAPRDRSEEAILLHEGTKMRILDSVTTRTDSVKSVWLDVEIDNQHRAWIDRKAVEII</sequence>
<organism evidence="4 5">
    <name type="scientific">Candidatus Amulumruptor caecigallinarius</name>
    <dbReference type="NCBI Taxonomy" id="2109911"/>
    <lineage>
        <taxon>Bacteria</taxon>
        <taxon>Pseudomonadati</taxon>
        <taxon>Bacteroidota</taxon>
        <taxon>Bacteroidia</taxon>
        <taxon>Bacteroidales</taxon>
        <taxon>Muribaculaceae</taxon>
        <taxon>Candidatus Amulumruptor</taxon>
    </lineage>
</organism>
<name>A0A921JI79_9BACT</name>
<feature type="repeat" description="TPR" evidence="1">
    <location>
        <begin position="57"/>
        <end position="90"/>
    </location>
</feature>
<evidence type="ECO:0000313" key="5">
    <source>
        <dbReference type="Proteomes" id="UP000711407"/>
    </source>
</evidence>
<keyword evidence="2" id="KW-1133">Transmembrane helix</keyword>
<reference evidence="4" key="1">
    <citation type="journal article" date="2021" name="PeerJ">
        <title>Extensive microbial diversity within the chicken gut microbiome revealed by metagenomics and culture.</title>
        <authorList>
            <person name="Gilroy R."/>
            <person name="Ravi A."/>
            <person name="Getino M."/>
            <person name="Pursley I."/>
            <person name="Horton D.L."/>
            <person name="Alikhan N.F."/>
            <person name="Baker D."/>
            <person name="Gharbi K."/>
            <person name="Hall N."/>
            <person name="Watson M."/>
            <person name="Adriaenssens E.M."/>
            <person name="Foster-Nyarko E."/>
            <person name="Jarju S."/>
            <person name="Secka A."/>
            <person name="Antonio M."/>
            <person name="Oren A."/>
            <person name="Chaudhuri R.R."/>
            <person name="La Ragione R."/>
            <person name="Hildebrand F."/>
            <person name="Pallen M.J."/>
        </authorList>
    </citation>
    <scope>NUCLEOTIDE SEQUENCE</scope>
    <source>
        <strain evidence="4">4100</strain>
    </source>
</reference>
<feature type="chain" id="PRO_5037709978" evidence="3">
    <location>
        <begin position="22"/>
        <end position="262"/>
    </location>
</feature>
<dbReference type="Proteomes" id="UP000711407">
    <property type="component" value="Unassembled WGS sequence"/>
</dbReference>
<dbReference type="InterPro" id="IPR011990">
    <property type="entry name" value="TPR-like_helical_dom_sf"/>
</dbReference>
<dbReference type="SUPFAM" id="SSF48452">
    <property type="entry name" value="TPR-like"/>
    <property type="match status" value="1"/>
</dbReference>
<keyword evidence="2" id="KW-0812">Transmembrane</keyword>
<reference evidence="4" key="2">
    <citation type="submission" date="2021-09" db="EMBL/GenBank/DDBJ databases">
        <authorList>
            <person name="Gilroy R."/>
        </authorList>
    </citation>
    <scope>NUCLEOTIDE SEQUENCE</scope>
    <source>
        <strain evidence="4">4100</strain>
    </source>
</reference>
<dbReference type="EMBL" id="DYXT01000028">
    <property type="protein sequence ID" value="HJE39131.1"/>
    <property type="molecule type" value="Genomic_DNA"/>
</dbReference>
<dbReference type="InterPro" id="IPR019734">
    <property type="entry name" value="TPR_rpt"/>
</dbReference>
<keyword evidence="2" id="KW-0472">Membrane</keyword>
<feature type="signal peptide" evidence="3">
    <location>
        <begin position="1"/>
        <end position="21"/>
    </location>
</feature>
<protein>
    <submittedName>
        <fullName evidence="4">Tetratricopeptide repeat protein</fullName>
    </submittedName>
</protein>
<keyword evidence="1" id="KW-0802">TPR repeat</keyword>
<evidence type="ECO:0000256" key="2">
    <source>
        <dbReference type="SAM" id="Phobius"/>
    </source>
</evidence>
<comment type="caution">
    <text evidence="4">The sequence shown here is derived from an EMBL/GenBank/DDBJ whole genome shotgun (WGS) entry which is preliminary data.</text>
</comment>
<proteinExistence type="predicted"/>
<feature type="transmembrane region" description="Helical" evidence="2">
    <location>
        <begin position="160"/>
        <end position="180"/>
    </location>
</feature>
<dbReference type="AlphaFoldDB" id="A0A921JI79"/>
<dbReference type="Gene3D" id="1.25.40.10">
    <property type="entry name" value="Tetratricopeptide repeat domain"/>
    <property type="match status" value="1"/>
</dbReference>
<dbReference type="Pfam" id="PF00515">
    <property type="entry name" value="TPR_1"/>
    <property type="match status" value="1"/>
</dbReference>
<dbReference type="SMART" id="SM00028">
    <property type="entry name" value="TPR"/>
    <property type="match status" value="1"/>
</dbReference>
<dbReference type="PROSITE" id="PS50005">
    <property type="entry name" value="TPR"/>
    <property type="match status" value="1"/>
</dbReference>
<dbReference type="PROSITE" id="PS50293">
    <property type="entry name" value="TPR_REGION"/>
    <property type="match status" value="1"/>
</dbReference>
<keyword evidence="3" id="KW-0732">Signal</keyword>
<gene>
    <name evidence="4" type="ORF">K8V47_05170</name>
</gene>
<feature type="transmembrane region" description="Helical" evidence="2">
    <location>
        <begin position="131"/>
        <end position="151"/>
    </location>
</feature>
<evidence type="ECO:0000256" key="1">
    <source>
        <dbReference type="PROSITE-ProRule" id="PRU00339"/>
    </source>
</evidence>
<evidence type="ECO:0000256" key="3">
    <source>
        <dbReference type="SAM" id="SignalP"/>
    </source>
</evidence>
<evidence type="ECO:0000313" key="4">
    <source>
        <dbReference type="EMBL" id="HJE39131.1"/>
    </source>
</evidence>
<accession>A0A921JI79</accession>